<keyword evidence="3" id="KW-0926">Vacuole</keyword>
<protein>
    <recommendedName>
        <fullName evidence="7">Strictosidine synthase conserved region domain-containing protein</fullName>
    </recommendedName>
</protein>
<dbReference type="GO" id="GO:0016787">
    <property type="term" value="F:hydrolase activity"/>
    <property type="evidence" value="ECO:0007669"/>
    <property type="project" value="TreeGrafter"/>
</dbReference>
<sequence length="414" mass="45720">MLISKLLLIMSTVVLLVSMLLSVGYNRSSDDVDVEVIPIGGDAIGPESFDFNPIDGTGPYTGVSDGRIIKLEASERGWIDFAVTSPERSAYSSFKYIHVVFFVKFRTLGIGLTQSHDNSLVSPDPKELSSGETKPFWTSDGGYGPDKEHINGRPLGLKFDKRTGDLYIADAYFGLLAVGSNGGLATNLVSKAQGLPLLFTNSLDLDTTDRLIYFTDSSQRYTRRDHLLVVLTNDKTGSLIKYDIGSKEAVVLLKNLTFPNGVALSQDGNFLLVAETTNCRILRYWLKTVKAGTLEVFADLPGFPDNIKRNQNGEFWVAMYSRRPKILRWIHSCPWVVNALMKLPIDIVKLSSYIAKAGGEGLAAKLGVDGEILEILEDVNGKIWKYASEVMERDGYLWIGSVETPFAVKLKIKD</sequence>
<feature type="domain" description="Strictosidine synthase conserved region" evidence="7">
    <location>
        <begin position="201"/>
        <end position="287"/>
    </location>
</feature>
<name>A0AA38SWE4_9ASTR</name>
<keyword evidence="5" id="KW-0325">Glycoprotein</keyword>
<evidence type="ECO:0000256" key="3">
    <source>
        <dbReference type="ARBA" id="ARBA00022554"/>
    </source>
</evidence>
<evidence type="ECO:0000256" key="6">
    <source>
        <dbReference type="SAM" id="SignalP"/>
    </source>
</evidence>
<evidence type="ECO:0000259" key="7">
    <source>
        <dbReference type="Pfam" id="PF03088"/>
    </source>
</evidence>
<dbReference type="PANTHER" id="PTHR10426:SF79">
    <property type="entry name" value="PROTEIN STRICTOSIDINE SYNTHASE-LIKE 2"/>
    <property type="match status" value="1"/>
</dbReference>
<evidence type="ECO:0000256" key="1">
    <source>
        <dbReference type="ARBA" id="ARBA00004116"/>
    </source>
</evidence>
<accession>A0AA38SWE4</accession>
<dbReference type="Gene3D" id="2.120.10.30">
    <property type="entry name" value="TolB, C-terminal domain"/>
    <property type="match status" value="1"/>
</dbReference>
<dbReference type="InterPro" id="IPR011042">
    <property type="entry name" value="6-blade_b-propeller_TolB-like"/>
</dbReference>
<feature type="chain" id="PRO_5041345607" description="Strictosidine synthase conserved region domain-containing protein" evidence="6">
    <location>
        <begin position="23"/>
        <end position="414"/>
    </location>
</feature>
<comment type="subcellular location">
    <subcellularLocation>
        <location evidence="1">Vacuole</location>
    </subcellularLocation>
</comment>
<evidence type="ECO:0000256" key="2">
    <source>
        <dbReference type="ARBA" id="ARBA00009191"/>
    </source>
</evidence>
<evidence type="ECO:0000313" key="8">
    <source>
        <dbReference type="EMBL" id="KAJ9543941.1"/>
    </source>
</evidence>
<dbReference type="FunFam" id="2.120.10.30:FF:000032">
    <property type="entry name" value="Protein STRICTOSIDINE SYNTHASE-LIKE 13"/>
    <property type="match status" value="1"/>
</dbReference>
<dbReference type="GO" id="GO:0005773">
    <property type="term" value="C:vacuole"/>
    <property type="evidence" value="ECO:0007669"/>
    <property type="project" value="UniProtKB-SubCell"/>
</dbReference>
<dbReference type="SUPFAM" id="SSF63829">
    <property type="entry name" value="Calcium-dependent phosphotriesterase"/>
    <property type="match status" value="1"/>
</dbReference>
<dbReference type="Pfam" id="PF03088">
    <property type="entry name" value="Str_synth"/>
    <property type="match status" value="1"/>
</dbReference>
<feature type="signal peptide" evidence="6">
    <location>
        <begin position="1"/>
        <end position="22"/>
    </location>
</feature>
<dbReference type="PANTHER" id="PTHR10426">
    <property type="entry name" value="STRICTOSIDINE SYNTHASE-RELATED"/>
    <property type="match status" value="1"/>
</dbReference>
<dbReference type="EMBL" id="JARYMX010000006">
    <property type="protein sequence ID" value="KAJ9543941.1"/>
    <property type="molecule type" value="Genomic_DNA"/>
</dbReference>
<keyword evidence="9" id="KW-1185">Reference proteome</keyword>
<comment type="similarity">
    <text evidence="2">Belongs to the strictosidine synthase family.</text>
</comment>
<dbReference type="GO" id="GO:0012505">
    <property type="term" value="C:endomembrane system"/>
    <property type="evidence" value="ECO:0007669"/>
    <property type="project" value="TreeGrafter"/>
</dbReference>
<dbReference type="InterPro" id="IPR018119">
    <property type="entry name" value="Strictosidine_synth_cons-reg"/>
</dbReference>
<proteinExistence type="inferred from homology"/>
<dbReference type="AlphaFoldDB" id="A0AA38SWE4"/>
<gene>
    <name evidence="8" type="ORF">OSB04_023648</name>
</gene>
<organism evidence="8 9">
    <name type="scientific">Centaurea solstitialis</name>
    <name type="common">yellow star-thistle</name>
    <dbReference type="NCBI Taxonomy" id="347529"/>
    <lineage>
        <taxon>Eukaryota</taxon>
        <taxon>Viridiplantae</taxon>
        <taxon>Streptophyta</taxon>
        <taxon>Embryophyta</taxon>
        <taxon>Tracheophyta</taxon>
        <taxon>Spermatophyta</taxon>
        <taxon>Magnoliopsida</taxon>
        <taxon>eudicotyledons</taxon>
        <taxon>Gunneridae</taxon>
        <taxon>Pentapetalae</taxon>
        <taxon>asterids</taxon>
        <taxon>campanulids</taxon>
        <taxon>Asterales</taxon>
        <taxon>Asteraceae</taxon>
        <taxon>Carduoideae</taxon>
        <taxon>Cardueae</taxon>
        <taxon>Centaureinae</taxon>
        <taxon>Centaurea</taxon>
    </lineage>
</organism>
<evidence type="ECO:0000256" key="4">
    <source>
        <dbReference type="ARBA" id="ARBA00022729"/>
    </source>
</evidence>
<keyword evidence="4 6" id="KW-0732">Signal</keyword>
<comment type="caution">
    <text evidence="8">The sequence shown here is derived from an EMBL/GenBank/DDBJ whole genome shotgun (WGS) entry which is preliminary data.</text>
</comment>
<evidence type="ECO:0000313" key="9">
    <source>
        <dbReference type="Proteomes" id="UP001172457"/>
    </source>
</evidence>
<evidence type="ECO:0000256" key="5">
    <source>
        <dbReference type="ARBA" id="ARBA00023180"/>
    </source>
</evidence>
<reference evidence="8" key="1">
    <citation type="submission" date="2023-03" db="EMBL/GenBank/DDBJ databases">
        <title>Chromosome-scale reference genome and RAD-based genetic map of yellow starthistle (Centaurea solstitialis) reveal putative structural variation and QTLs associated with invader traits.</title>
        <authorList>
            <person name="Reatini B."/>
            <person name="Cang F.A."/>
            <person name="Jiang Q."/>
            <person name="Mckibben M.T.W."/>
            <person name="Barker M.S."/>
            <person name="Rieseberg L.H."/>
            <person name="Dlugosch K.M."/>
        </authorList>
    </citation>
    <scope>NUCLEOTIDE SEQUENCE</scope>
    <source>
        <strain evidence="8">CAN-66</strain>
        <tissue evidence="8">Leaf</tissue>
    </source>
</reference>
<dbReference type="Proteomes" id="UP001172457">
    <property type="component" value="Chromosome 6"/>
</dbReference>